<dbReference type="KEGG" id="peu:105124440"/>
<evidence type="ECO:0000313" key="4">
    <source>
        <dbReference type="Proteomes" id="UP000694918"/>
    </source>
</evidence>
<evidence type="ECO:0000259" key="2">
    <source>
        <dbReference type="PROSITE" id="PS51038"/>
    </source>
</evidence>
<dbReference type="Pfam" id="PF12043">
    <property type="entry name" value="DUF3527"/>
    <property type="match status" value="1"/>
</dbReference>
<dbReference type="InterPro" id="IPR003618">
    <property type="entry name" value="TFIIS_cen_dom"/>
</dbReference>
<dbReference type="InterPro" id="IPR021916">
    <property type="entry name" value="DUF3527"/>
</dbReference>
<protein>
    <submittedName>
        <fullName evidence="5">Uncharacterized protein LOC105124440</fullName>
    </submittedName>
</protein>
<dbReference type="RefSeq" id="XP_011022760.1">
    <property type="nucleotide sequence ID" value="XM_011024458.1"/>
</dbReference>
<organism evidence="4 5">
    <name type="scientific">Populus euphratica</name>
    <name type="common">Euphrates poplar</name>
    <dbReference type="NCBI Taxonomy" id="75702"/>
    <lineage>
        <taxon>Eukaryota</taxon>
        <taxon>Viridiplantae</taxon>
        <taxon>Streptophyta</taxon>
        <taxon>Embryophyta</taxon>
        <taxon>Tracheophyta</taxon>
        <taxon>Spermatophyta</taxon>
        <taxon>Magnoliopsida</taxon>
        <taxon>eudicotyledons</taxon>
        <taxon>Gunneridae</taxon>
        <taxon>Pentapetalae</taxon>
        <taxon>rosids</taxon>
        <taxon>fabids</taxon>
        <taxon>Malpighiales</taxon>
        <taxon>Salicaceae</taxon>
        <taxon>Saliceae</taxon>
        <taxon>Populus</taxon>
    </lineage>
</organism>
<dbReference type="SMART" id="SM00439">
    <property type="entry name" value="BAH"/>
    <property type="match status" value="1"/>
</dbReference>
<dbReference type="GO" id="GO:0006351">
    <property type="term" value="P:DNA-templated transcription"/>
    <property type="evidence" value="ECO:0007669"/>
    <property type="project" value="InterPro"/>
</dbReference>
<keyword evidence="4" id="KW-1185">Reference proteome</keyword>
<feature type="compositionally biased region" description="Basic and acidic residues" evidence="1">
    <location>
        <begin position="292"/>
        <end position="306"/>
    </location>
</feature>
<evidence type="ECO:0000313" key="5">
    <source>
        <dbReference type="RefSeq" id="XP_011022760.1"/>
    </source>
</evidence>
<proteinExistence type="predicted"/>
<dbReference type="Gene3D" id="1.10.472.30">
    <property type="entry name" value="Transcription elongation factor S-II, central domain"/>
    <property type="match status" value="1"/>
</dbReference>
<feature type="domain" description="TFIIS central" evidence="3">
    <location>
        <begin position="335"/>
        <end position="491"/>
    </location>
</feature>
<dbReference type="InterPro" id="IPR036575">
    <property type="entry name" value="TFIIS_cen_dom_sf"/>
</dbReference>
<gene>
    <name evidence="5" type="primary">LOC105124440</name>
</gene>
<feature type="region of interest" description="Disordered" evidence="1">
    <location>
        <begin position="466"/>
        <end position="486"/>
    </location>
</feature>
<feature type="domain" description="BAH" evidence="2">
    <location>
        <begin position="112"/>
        <end position="231"/>
    </location>
</feature>
<dbReference type="InterPro" id="IPR001025">
    <property type="entry name" value="BAH_dom"/>
</dbReference>
<feature type="compositionally biased region" description="Acidic residues" evidence="1">
    <location>
        <begin position="70"/>
        <end position="80"/>
    </location>
</feature>
<feature type="compositionally biased region" description="Basic and acidic residues" evidence="1">
    <location>
        <begin position="35"/>
        <end position="46"/>
    </location>
</feature>
<dbReference type="Pfam" id="PF01426">
    <property type="entry name" value="BAH"/>
    <property type="match status" value="1"/>
</dbReference>
<dbReference type="CDD" id="cd04713">
    <property type="entry name" value="BAH_plant_3"/>
    <property type="match status" value="1"/>
</dbReference>
<evidence type="ECO:0000256" key="1">
    <source>
        <dbReference type="SAM" id="MobiDB-lite"/>
    </source>
</evidence>
<feature type="compositionally biased region" description="Polar residues" evidence="1">
    <location>
        <begin position="378"/>
        <end position="387"/>
    </location>
</feature>
<feature type="region of interest" description="Disordered" evidence="1">
    <location>
        <begin position="1"/>
        <end position="80"/>
    </location>
</feature>
<dbReference type="SMART" id="SM00510">
    <property type="entry name" value="TFS2M"/>
    <property type="match status" value="1"/>
</dbReference>
<dbReference type="PANTHER" id="PTHR46871">
    <property type="entry name" value="BROMO-ADJACENT HOMOLOGY (BAH) DOMAIN-CONTAINING PROTEIN"/>
    <property type="match status" value="1"/>
</dbReference>
<dbReference type="InterPro" id="IPR043151">
    <property type="entry name" value="BAH_sf"/>
</dbReference>
<feature type="compositionally biased region" description="Basic residues" evidence="1">
    <location>
        <begin position="55"/>
        <end position="64"/>
    </location>
</feature>
<dbReference type="Proteomes" id="UP000694918">
    <property type="component" value="Unplaced"/>
</dbReference>
<reference evidence="5" key="1">
    <citation type="submission" date="2025-08" db="UniProtKB">
        <authorList>
            <consortium name="RefSeq"/>
        </authorList>
    </citation>
    <scope>IDENTIFICATION</scope>
</reference>
<dbReference type="Gene3D" id="2.30.30.490">
    <property type="match status" value="1"/>
</dbReference>
<dbReference type="GO" id="GO:0003682">
    <property type="term" value="F:chromatin binding"/>
    <property type="evidence" value="ECO:0007669"/>
    <property type="project" value="InterPro"/>
</dbReference>
<dbReference type="SUPFAM" id="SSF46942">
    <property type="entry name" value="Elongation factor TFIIS domain 2"/>
    <property type="match status" value="1"/>
</dbReference>
<name>A0AAJ6U5L9_POPEU</name>
<dbReference type="Pfam" id="PF07500">
    <property type="entry name" value="TFIIS_M"/>
    <property type="match status" value="1"/>
</dbReference>
<feature type="region of interest" description="Disordered" evidence="1">
    <location>
        <begin position="264"/>
        <end position="314"/>
    </location>
</feature>
<accession>A0AAJ6U5L9</accession>
<dbReference type="GeneID" id="105124440"/>
<sequence>MGNRRFAQVSTSDEEEEARPKAPPLLTKTKPANNSERERERKKIELQEEEEVAVRRRRGRPRKKVREEKSEEEVEVEEVQQEDAKPAGVLTRVSGKGRGRRNHFDAFEFDGNRYELEDPVLLVPEDKEQKPYVAIIKDISQTKHGSMMVTGQWFYRPEEAERKGGGSWQSRDTRELFYSFHRDEVPAESVMHKCVVHFVPIHKQLPNRKQYPGFIVQKVYDTVERKLWKLTDKDYEYNKQHGIDLLVQKTLSRIGDLPDIEIEDAPTAAPEQEDPLKEKRTLRRKNVSPLDVTREEEATGRPDNLKAETPGSCPSNDSEYHAILVKFDALTGDTLRDKWLERLLQSIQYMCSSPNCTLDDGKLKGGFDGVDHKKEQKSQGAANGSEENSAKVGKSFPWLDAAVPAISALEKASHDALSSDFQKYNQKLRQLAFNLKNNAFLAHRLLNRELEPSKMLNMSPNELKEGLTAEETAKKEPDESERMQMTDARCSRCSEFKVRLRDIIQAGHGARYQLECIACGNSWYASRDEVSMLLIDTPNSARSVGTAPWATAKFDEVEKKLVSPCESDKATEFLKKTSEPYMPVLENQRSFSKVKVEGSSETQKNADYTVSGKMSVANILLLCTGGKKEPIILVPFFRFQALYCSSAWRFHYVFLEWIVDRLMELEMELDSEKSSTSDLSPNTVLPHRRCSKAEKRNANGKLPRKDDILRMKEGFTDISFRHYRSSSCKNVPSRPVGLQGNIELKRGSIYQSSREVRTTKEIGSNGGRRAIELSRASDTSFSFRIVDSLSSLDEESMPKRSLASSVNSNSNSKFVRRPCVEPRSSDDFIEICPNLDKRDKHSVGAVRSDSIGNPNFKCEKVFGPLNDGNELLERDTALIFHQSVSAKVEMPCSPCSSESDFSNGAISKSQFSPIRKMFDPFTKSKSIRSPFCHVPEPSDAKTTGMSNMGRNQTFRRSLFHDFSHAAQKSDFGSQIVKKDHHHSAAVCSPVHLHGCLKMEIKHGVPFFEFSLNRPEEVLVAKTWKANNAFNWVYTFHSISNRKKSDTTGRGLSDGNKESSVVGQMQVSCSLCSELKDGGNFDSSLVTEFVLYGNVHARQRVSTEESPGVGSEIGAKPGLVGGSHEMDGNSDAAKFKHQPQHAFDRGNLDSSNPYPWAAAVLHPELEIAAVVIKLPFAKRESLKYKRGDKGSDKMHSNLLNLSVGEQRMKTIRDEGNQEKVKVVIPTGKHSLPRGDGRGPSSLLDRWRSGGGCDCGGWDMACPLTVFGNPGIQCAEDEPLLDNQRPLELFLQGMKENNIPAMTMTVLEEGQYAVDFHAQLSTLQAFSICVAVLHGTKATGVTGEERGNRLSHCNSLKMLMEEEVKFFIEAVTEEEKRKASKKVEGIKQSYRLNPPFSPIARV</sequence>
<dbReference type="PROSITE" id="PS51321">
    <property type="entry name" value="TFIIS_CENTRAL"/>
    <property type="match status" value="1"/>
</dbReference>
<feature type="region of interest" description="Disordered" evidence="1">
    <location>
        <begin position="369"/>
        <end position="391"/>
    </location>
</feature>
<dbReference type="PROSITE" id="PS51038">
    <property type="entry name" value="BAH"/>
    <property type="match status" value="1"/>
</dbReference>
<evidence type="ECO:0000259" key="3">
    <source>
        <dbReference type="PROSITE" id="PS51321"/>
    </source>
</evidence>
<dbReference type="PANTHER" id="PTHR46871:SF1">
    <property type="entry name" value="BROMO-ADJACENT HOMOLOGY (BAH) DOMAIN-CONTAINING PROTEIN"/>
    <property type="match status" value="1"/>
</dbReference>